<gene>
    <name evidence="2" type="ORF">NGM29_17665</name>
</gene>
<keyword evidence="3" id="KW-1185">Reference proteome</keyword>
<name>A0A9E7NAP8_9EURY</name>
<keyword evidence="1" id="KW-1133">Transmembrane helix</keyword>
<sequence>MSANTDTTSGFGVGGRIGWPIGGAIGGAVGAAAFGLLVWFFSPDVIEATIPTAYGLEAAGATGWAIQIAHGAVLGLVFAFVVTRQAVLGLLRTDVETDAIARTGLTGRFVAAGLVFGFAVWAILPMLILPVWLNAVGAGETTQFSALATNGLVGHLLFGTVLGAVFALLVDVTNRTSQDVLEE</sequence>
<accession>A0A9E7NAP8</accession>
<organism evidence="2 3">
    <name type="scientific">Natronosalvus rutilus</name>
    <dbReference type="NCBI Taxonomy" id="2953753"/>
    <lineage>
        <taxon>Archaea</taxon>
        <taxon>Methanobacteriati</taxon>
        <taxon>Methanobacteriota</taxon>
        <taxon>Stenosarchaea group</taxon>
        <taxon>Halobacteria</taxon>
        <taxon>Halobacteriales</taxon>
        <taxon>Natrialbaceae</taxon>
        <taxon>Natronosalvus</taxon>
    </lineage>
</organism>
<dbReference type="EMBL" id="CP100355">
    <property type="protein sequence ID" value="UTF53569.1"/>
    <property type="molecule type" value="Genomic_DNA"/>
</dbReference>
<dbReference type="GeneID" id="73291913"/>
<feature type="transmembrane region" description="Helical" evidence="1">
    <location>
        <begin position="21"/>
        <end position="41"/>
    </location>
</feature>
<evidence type="ECO:0000256" key="1">
    <source>
        <dbReference type="SAM" id="Phobius"/>
    </source>
</evidence>
<keyword evidence="1" id="KW-0472">Membrane</keyword>
<dbReference type="KEGG" id="sawl:NGM29_17665"/>
<protein>
    <submittedName>
        <fullName evidence="2">Uncharacterized protein</fullName>
    </submittedName>
</protein>
<feature type="transmembrane region" description="Helical" evidence="1">
    <location>
        <begin position="61"/>
        <end position="82"/>
    </location>
</feature>
<feature type="transmembrane region" description="Helical" evidence="1">
    <location>
        <begin position="152"/>
        <end position="170"/>
    </location>
</feature>
<dbReference type="RefSeq" id="WP_254158095.1">
    <property type="nucleotide sequence ID" value="NZ_CP100355.1"/>
</dbReference>
<feature type="transmembrane region" description="Helical" evidence="1">
    <location>
        <begin position="109"/>
        <end position="132"/>
    </location>
</feature>
<proteinExistence type="predicted"/>
<keyword evidence="1" id="KW-0812">Transmembrane</keyword>
<dbReference type="AlphaFoldDB" id="A0A9E7NAP8"/>
<reference evidence="2" key="1">
    <citation type="submission" date="2022-06" db="EMBL/GenBank/DDBJ databases">
        <title>Diverse halophilic archaea isolated from saline environments.</title>
        <authorList>
            <person name="Cui H.-L."/>
        </authorList>
    </citation>
    <scope>NUCLEOTIDE SEQUENCE</scope>
    <source>
        <strain evidence="2">WLHS1</strain>
    </source>
</reference>
<evidence type="ECO:0000313" key="3">
    <source>
        <dbReference type="Proteomes" id="UP001056855"/>
    </source>
</evidence>
<dbReference type="Proteomes" id="UP001056855">
    <property type="component" value="Chromosome"/>
</dbReference>
<evidence type="ECO:0000313" key="2">
    <source>
        <dbReference type="EMBL" id="UTF53569.1"/>
    </source>
</evidence>